<name>A0AAJ5W570_9SPHI</name>
<proteinExistence type="predicted"/>
<dbReference type="AlphaFoldDB" id="A0AAJ5W570"/>
<evidence type="ECO:0000259" key="1">
    <source>
        <dbReference type="SMART" id="SM00760"/>
    </source>
</evidence>
<dbReference type="SUPFAM" id="SSF48295">
    <property type="entry name" value="TrpR-like"/>
    <property type="match status" value="1"/>
</dbReference>
<dbReference type="InterPro" id="IPR013159">
    <property type="entry name" value="DnaA_C"/>
</dbReference>
<feature type="domain" description="Chromosomal replication initiator DnaA C-terminal" evidence="1">
    <location>
        <begin position="6"/>
        <end position="74"/>
    </location>
</feature>
<reference evidence="2" key="1">
    <citation type="submission" date="2023-03" db="EMBL/GenBank/DDBJ databases">
        <title>Andean soil-derived lignocellulolytic bacterial consortium as a source of novel taxa and putative plastic-active enzymes.</title>
        <authorList>
            <person name="Diaz-Garcia L."/>
            <person name="Chuvochina M."/>
            <person name="Feuerriegel G."/>
            <person name="Bunk B."/>
            <person name="Sproer C."/>
            <person name="Streit W.R."/>
            <person name="Rodriguez L.M."/>
            <person name="Overmann J."/>
            <person name="Jimenez D.J."/>
        </authorList>
    </citation>
    <scope>NUCLEOTIDE SEQUENCE</scope>
    <source>
        <strain evidence="2">MAG 3858</strain>
    </source>
</reference>
<organism evidence="2 3">
    <name type="scientific">Candidatus Pedobacter colombiensis</name>
    <dbReference type="NCBI Taxonomy" id="3121371"/>
    <lineage>
        <taxon>Bacteria</taxon>
        <taxon>Pseudomonadati</taxon>
        <taxon>Bacteroidota</taxon>
        <taxon>Sphingobacteriia</taxon>
        <taxon>Sphingobacteriales</taxon>
        <taxon>Sphingobacteriaceae</taxon>
        <taxon>Pedobacter</taxon>
    </lineage>
</organism>
<gene>
    <name evidence="2" type="ORF">P0Y49_15455</name>
</gene>
<dbReference type="EMBL" id="CP119313">
    <property type="protein sequence ID" value="WEK18187.1"/>
    <property type="molecule type" value="Genomic_DNA"/>
</dbReference>
<protein>
    <submittedName>
        <fullName evidence="2">Helix-turn-helix domain-containing protein</fullName>
    </submittedName>
</protein>
<dbReference type="GO" id="GO:0006270">
    <property type="term" value="P:DNA replication initiation"/>
    <property type="evidence" value="ECO:0007669"/>
    <property type="project" value="InterPro"/>
</dbReference>
<dbReference type="Gene3D" id="1.10.1750.10">
    <property type="match status" value="1"/>
</dbReference>
<dbReference type="InterPro" id="IPR010921">
    <property type="entry name" value="Trp_repressor/repl_initiator"/>
</dbReference>
<accession>A0AAJ5W570</accession>
<evidence type="ECO:0000313" key="3">
    <source>
        <dbReference type="Proteomes" id="UP001214530"/>
    </source>
</evidence>
<dbReference type="GO" id="GO:0005524">
    <property type="term" value="F:ATP binding"/>
    <property type="evidence" value="ECO:0007669"/>
    <property type="project" value="InterPro"/>
</dbReference>
<dbReference type="GO" id="GO:0006275">
    <property type="term" value="P:regulation of DNA replication"/>
    <property type="evidence" value="ECO:0007669"/>
    <property type="project" value="InterPro"/>
</dbReference>
<sequence length="100" mass="12038">MYNALHPEEIIRIVCQTLEVPDITSPLRGIEFTYARFIAVRLLLKHTRLSYEEIGRFLDRDKTTIYWAEARSKELVRNKDSYFISKWTWVNEKIDNYKPL</sequence>
<dbReference type="SMART" id="SM00760">
    <property type="entry name" value="Bac_DnaA_C"/>
    <property type="match status" value="1"/>
</dbReference>
<dbReference type="Pfam" id="PF08299">
    <property type="entry name" value="Bac_DnaA_C"/>
    <property type="match status" value="1"/>
</dbReference>
<dbReference type="Proteomes" id="UP001214530">
    <property type="component" value="Chromosome"/>
</dbReference>
<evidence type="ECO:0000313" key="2">
    <source>
        <dbReference type="EMBL" id="WEK18187.1"/>
    </source>
</evidence>
<dbReference type="GO" id="GO:0043565">
    <property type="term" value="F:sequence-specific DNA binding"/>
    <property type="evidence" value="ECO:0007669"/>
    <property type="project" value="InterPro"/>
</dbReference>